<evidence type="ECO:0000313" key="2">
    <source>
        <dbReference type="Proteomes" id="UP000789920"/>
    </source>
</evidence>
<feature type="non-terminal residue" evidence="1">
    <location>
        <position position="1"/>
    </location>
</feature>
<evidence type="ECO:0000313" key="1">
    <source>
        <dbReference type="EMBL" id="CAG8484305.1"/>
    </source>
</evidence>
<protein>
    <submittedName>
        <fullName evidence="1">13286_t:CDS:1</fullName>
    </submittedName>
</protein>
<comment type="caution">
    <text evidence="1">The sequence shown here is derived from an EMBL/GenBank/DDBJ whole genome shotgun (WGS) entry which is preliminary data.</text>
</comment>
<accession>A0ACA9KNH8</accession>
<organism evidence="1 2">
    <name type="scientific">Racocetra persica</name>
    <dbReference type="NCBI Taxonomy" id="160502"/>
    <lineage>
        <taxon>Eukaryota</taxon>
        <taxon>Fungi</taxon>
        <taxon>Fungi incertae sedis</taxon>
        <taxon>Mucoromycota</taxon>
        <taxon>Glomeromycotina</taxon>
        <taxon>Glomeromycetes</taxon>
        <taxon>Diversisporales</taxon>
        <taxon>Gigasporaceae</taxon>
        <taxon>Racocetra</taxon>
    </lineage>
</organism>
<name>A0ACA9KNH8_9GLOM</name>
<dbReference type="EMBL" id="CAJVQC010000946">
    <property type="protein sequence ID" value="CAG8484305.1"/>
    <property type="molecule type" value="Genomic_DNA"/>
</dbReference>
<reference evidence="1" key="1">
    <citation type="submission" date="2021-06" db="EMBL/GenBank/DDBJ databases">
        <authorList>
            <person name="Kallberg Y."/>
            <person name="Tangrot J."/>
            <person name="Rosling A."/>
        </authorList>
    </citation>
    <scope>NUCLEOTIDE SEQUENCE</scope>
    <source>
        <strain evidence="1">MA461A</strain>
    </source>
</reference>
<gene>
    <name evidence="1" type="ORF">RPERSI_LOCUS1116</name>
</gene>
<dbReference type="Proteomes" id="UP000789920">
    <property type="component" value="Unassembled WGS sequence"/>
</dbReference>
<sequence>QTILPNMKNKVIYNETIKEAFAKILRKHQTNRNNIFLLTEKPINEKDPYRSSKLPKRRYTTVGLSKVNVGTKDQIIVKNKSNSHDENTEIVSLSTLRRKIDNPALEELFETQSFDRKKNKAKSCNIELEILDPDSI</sequence>
<keyword evidence="2" id="KW-1185">Reference proteome</keyword>
<proteinExistence type="predicted"/>